<protein>
    <recommendedName>
        <fullName evidence="1">N(6)-L-threonylcarbamoyladenine synthase</fullName>
        <ecNumber evidence="1">2.3.1.234</ecNumber>
    </recommendedName>
    <alternativeName>
        <fullName evidence="7">N6-L-threonylcarbamoyladenine synthase</fullName>
    </alternativeName>
</protein>
<dbReference type="FunFam" id="3.30.420.40:FF:000038">
    <property type="entry name" value="Probable tRNA N6-adenosine threonylcarbamoyltransferase"/>
    <property type="match status" value="1"/>
</dbReference>
<evidence type="ECO:0000313" key="12">
    <source>
        <dbReference type="Proteomes" id="UP000031056"/>
    </source>
</evidence>
<dbReference type="AlphaFoldDB" id="A0A0B2ULH7"/>
<evidence type="ECO:0000256" key="7">
    <source>
        <dbReference type="ARBA" id="ARBA00030439"/>
    </source>
</evidence>
<dbReference type="EMBL" id="JOKQ01000004">
    <property type="protein sequence ID" value="KHN69820.1"/>
    <property type="molecule type" value="Genomic_DNA"/>
</dbReference>
<dbReference type="Pfam" id="PF00814">
    <property type="entry name" value="TsaD"/>
    <property type="match status" value="1"/>
</dbReference>
<feature type="domain" description="Gcp-like" evidence="10">
    <location>
        <begin position="25"/>
        <end position="296"/>
    </location>
</feature>
<evidence type="ECO:0000256" key="1">
    <source>
        <dbReference type="ARBA" id="ARBA00012156"/>
    </source>
</evidence>
<evidence type="ECO:0000256" key="6">
    <source>
        <dbReference type="ARBA" id="ARBA00023315"/>
    </source>
</evidence>
<dbReference type="InterPro" id="IPR000905">
    <property type="entry name" value="Gcp-like_dom"/>
</dbReference>
<evidence type="ECO:0000256" key="3">
    <source>
        <dbReference type="ARBA" id="ARBA00022679"/>
    </source>
</evidence>
<dbReference type="HOGENOM" id="CLU_023208_2_2_1"/>
<feature type="binding site" evidence="9">
    <location>
        <position position="176"/>
    </location>
    <ligand>
        <name>substrate</name>
    </ligand>
</feature>
<feature type="binding site" evidence="9">
    <location>
        <position position="108"/>
    </location>
    <ligand>
        <name>a divalent metal cation</name>
        <dbReference type="ChEBI" id="CHEBI:60240"/>
    </ligand>
</feature>
<evidence type="ECO:0000256" key="8">
    <source>
        <dbReference type="ARBA" id="ARBA00048117"/>
    </source>
</evidence>
<dbReference type="NCBIfam" id="TIGR03722">
    <property type="entry name" value="arch_KAE1"/>
    <property type="match status" value="1"/>
</dbReference>
<comment type="catalytic activity">
    <reaction evidence="8 9">
        <text>L-threonylcarbamoyladenylate + adenosine(37) in tRNA = N(6)-L-threonylcarbamoyladenosine(37) in tRNA + AMP + H(+)</text>
        <dbReference type="Rhea" id="RHEA:37059"/>
        <dbReference type="Rhea" id="RHEA-COMP:10162"/>
        <dbReference type="Rhea" id="RHEA-COMP:10163"/>
        <dbReference type="ChEBI" id="CHEBI:15378"/>
        <dbReference type="ChEBI" id="CHEBI:73682"/>
        <dbReference type="ChEBI" id="CHEBI:74411"/>
        <dbReference type="ChEBI" id="CHEBI:74418"/>
        <dbReference type="ChEBI" id="CHEBI:456215"/>
        <dbReference type="EC" id="2.3.1.234"/>
    </reaction>
</comment>
<reference evidence="11 12" key="1">
    <citation type="journal article" date="2014" name="MBio">
        <title>The Ordospora colligata genome; evolution of extreme reduction in microsporidia and host-to-parasite horizontal gene transfer.</title>
        <authorList>
            <person name="Pombert J.-F."/>
            <person name="Haag K.L."/>
            <person name="Beidas S."/>
            <person name="Ebert D."/>
            <person name="Keeling P.J."/>
        </authorList>
    </citation>
    <scope>NUCLEOTIDE SEQUENCE [LARGE SCALE GENOMIC DNA]</scope>
    <source>
        <strain evidence="11 12">OC4</strain>
    </source>
</reference>
<proteinExistence type="inferred from homology"/>
<keyword evidence="9" id="KW-0539">Nucleus</keyword>
<dbReference type="STRING" id="1354746.A0A0B2ULH7"/>
<organism evidence="11 12">
    <name type="scientific">Ordospora colligata OC4</name>
    <dbReference type="NCBI Taxonomy" id="1354746"/>
    <lineage>
        <taxon>Eukaryota</taxon>
        <taxon>Fungi</taxon>
        <taxon>Fungi incertae sedis</taxon>
        <taxon>Microsporidia</taxon>
        <taxon>Ordosporidae</taxon>
        <taxon>Ordospora</taxon>
    </lineage>
</organism>
<evidence type="ECO:0000256" key="5">
    <source>
        <dbReference type="ARBA" id="ARBA00022723"/>
    </source>
</evidence>
<evidence type="ECO:0000256" key="4">
    <source>
        <dbReference type="ARBA" id="ARBA00022694"/>
    </source>
</evidence>
<dbReference type="PRINTS" id="PR00789">
    <property type="entry name" value="OSIALOPTASE"/>
</dbReference>
<evidence type="ECO:0000256" key="9">
    <source>
        <dbReference type="HAMAP-Rule" id="MF_03180"/>
    </source>
</evidence>
<dbReference type="GO" id="GO:0000408">
    <property type="term" value="C:EKC/KEOPS complex"/>
    <property type="evidence" value="ECO:0007669"/>
    <property type="project" value="InterPro"/>
</dbReference>
<feature type="binding site" evidence="9">
    <location>
        <position position="112"/>
    </location>
    <ligand>
        <name>a divalent metal cation</name>
        <dbReference type="ChEBI" id="CHEBI:60240"/>
    </ligand>
</feature>
<dbReference type="Gene3D" id="3.30.420.40">
    <property type="match status" value="2"/>
</dbReference>
<evidence type="ECO:0000256" key="2">
    <source>
        <dbReference type="ARBA" id="ARBA00022490"/>
    </source>
</evidence>
<dbReference type="CDD" id="cd24132">
    <property type="entry name" value="ASKHA_NBD_OSGEP_like_euk"/>
    <property type="match status" value="1"/>
</dbReference>
<gene>
    <name evidence="11" type="ORF">M896_040120</name>
</gene>
<dbReference type="InterPro" id="IPR017861">
    <property type="entry name" value="KAE1/TsaD"/>
</dbReference>
<name>A0A0B2ULH7_9MICR</name>
<dbReference type="InterPro" id="IPR034680">
    <property type="entry name" value="Kae1_archaea_euk"/>
</dbReference>
<keyword evidence="6 9" id="KW-0012">Acyltransferase</keyword>
<dbReference type="PANTHER" id="PTHR11735:SF14">
    <property type="entry name" value="TRNA N6-ADENOSINE THREONYLCARBAMOYLTRANSFERASE"/>
    <property type="match status" value="1"/>
</dbReference>
<accession>A0A0B2ULH7</accession>
<feature type="binding site" evidence="9">
    <location>
        <begin position="129"/>
        <end position="133"/>
    </location>
    <ligand>
        <name>substrate</name>
    </ligand>
</feature>
<dbReference type="GO" id="GO:0005634">
    <property type="term" value="C:nucleus"/>
    <property type="evidence" value="ECO:0007669"/>
    <property type="project" value="UniProtKB-SubCell"/>
</dbReference>
<keyword evidence="2 9" id="KW-0963">Cytoplasm</keyword>
<dbReference type="PROSITE" id="PS01016">
    <property type="entry name" value="GLYCOPROTEASE"/>
    <property type="match status" value="1"/>
</dbReference>
<keyword evidence="12" id="KW-1185">Reference proteome</keyword>
<dbReference type="InParanoid" id="A0A0B2ULH7"/>
<dbReference type="InterPro" id="IPR043129">
    <property type="entry name" value="ATPase_NBD"/>
</dbReference>
<keyword evidence="4 9" id="KW-0819">tRNA processing</keyword>
<dbReference type="NCBIfam" id="TIGR00329">
    <property type="entry name" value="gcp_kae1"/>
    <property type="match status" value="1"/>
</dbReference>
<dbReference type="Proteomes" id="UP000031056">
    <property type="component" value="Unassembled WGS sequence"/>
</dbReference>
<comment type="caution">
    <text evidence="11">The sequence shown here is derived from an EMBL/GenBank/DDBJ whole genome shotgun (WGS) entry which is preliminary data.</text>
</comment>
<dbReference type="HAMAP" id="MF_01446">
    <property type="entry name" value="Kae1"/>
    <property type="match status" value="1"/>
</dbReference>
<dbReference type="GO" id="GO:0005737">
    <property type="term" value="C:cytoplasm"/>
    <property type="evidence" value="ECO:0007669"/>
    <property type="project" value="UniProtKB-SubCell"/>
</dbReference>
<feature type="binding site" evidence="9">
    <location>
        <position position="161"/>
    </location>
    <ligand>
        <name>substrate</name>
    </ligand>
</feature>
<dbReference type="GeneID" id="26261451"/>
<dbReference type="EC" id="2.3.1.234" evidence="1"/>
<dbReference type="OrthoDB" id="10254073at2759"/>
<dbReference type="PANTHER" id="PTHR11735">
    <property type="entry name" value="TRNA N6-ADENOSINE THREONYLCARBAMOYLTRANSFERASE"/>
    <property type="match status" value="1"/>
</dbReference>
<feature type="binding site" evidence="9">
    <location>
        <position position="180"/>
    </location>
    <ligand>
        <name>substrate</name>
    </ligand>
</feature>
<dbReference type="RefSeq" id="XP_014563862.1">
    <property type="nucleotide sequence ID" value="XM_014708376.1"/>
</dbReference>
<dbReference type="GO" id="GO:0046872">
    <property type="term" value="F:metal ion binding"/>
    <property type="evidence" value="ECO:0007669"/>
    <property type="project" value="UniProtKB-KW"/>
</dbReference>
<dbReference type="GO" id="GO:0002949">
    <property type="term" value="P:tRNA threonylcarbamoyladenosine modification"/>
    <property type="evidence" value="ECO:0007669"/>
    <property type="project" value="UniProtKB-UniRule"/>
</dbReference>
<evidence type="ECO:0000259" key="10">
    <source>
        <dbReference type="Pfam" id="PF00814"/>
    </source>
</evidence>
<keyword evidence="3 9" id="KW-0808">Transferase</keyword>
<feature type="binding site" evidence="9">
    <location>
        <position position="261"/>
    </location>
    <ligand>
        <name>substrate</name>
    </ligand>
</feature>
<feature type="binding site" evidence="9">
    <location>
        <position position="129"/>
    </location>
    <ligand>
        <name>a divalent metal cation</name>
        <dbReference type="ChEBI" id="CHEBI:60240"/>
    </ligand>
</feature>
<sequence>MIAMGFEGSANKLGIGIMRDDEILANERRTYISPAGEGFIPSKTAEHHRMNILELIRIALEKAKIRLDEIDVFCYTKGPGMGQPLAVVATVARTISLYYKKPLIPVNHCIGHIEMGRFITGAKNPVILYVSGGNTQVIAYSSRKYRIFGETLDIAIGNCIDRLARDLKLPNYPAPGLNVEKYARLGKKYIELPYVVKGMDVSFSGLLSKAKIDSITDEQSKYDLCYSLQETAFAALVEVTERAMALNGSKEVLVVGGVGCNLRLQNMMASMARDRGGYAYATDERFCIDNGLMIAYTGMIMAKSGLTFSIDECTVTQRYRTDSVDVVWRDD</sequence>
<dbReference type="InterPro" id="IPR017860">
    <property type="entry name" value="Peptidase_M22_CS"/>
</dbReference>
<dbReference type="VEuPathDB" id="MicrosporidiaDB:M896_040120"/>
<dbReference type="FunCoup" id="A0A0B2ULH7">
    <property type="interactions" value="65"/>
</dbReference>
<evidence type="ECO:0000313" key="11">
    <source>
        <dbReference type="EMBL" id="KHN69820.1"/>
    </source>
</evidence>
<comment type="cofactor">
    <cofactor evidence="9">
        <name>a divalent metal cation</name>
        <dbReference type="ChEBI" id="CHEBI:60240"/>
    </cofactor>
    <text evidence="9">Binds 1 divalent metal cation per subunit.</text>
</comment>
<feature type="binding site" evidence="9">
    <location>
        <position position="289"/>
    </location>
    <ligand>
        <name>a divalent metal cation</name>
        <dbReference type="ChEBI" id="CHEBI:60240"/>
    </ligand>
</feature>
<dbReference type="SUPFAM" id="SSF53067">
    <property type="entry name" value="Actin-like ATPase domain"/>
    <property type="match status" value="1"/>
</dbReference>
<comment type="similarity">
    <text evidence="9">Belongs to the KAE1 / TsaD family.</text>
</comment>
<keyword evidence="5 9" id="KW-0479">Metal-binding</keyword>
<dbReference type="GO" id="GO:0061711">
    <property type="term" value="F:tRNA N(6)-L-threonylcarbamoyladenine synthase activity"/>
    <property type="evidence" value="ECO:0007669"/>
    <property type="project" value="UniProtKB-EC"/>
</dbReference>
<comment type="subcellular location">
    <subcellularLocation>
        <location evidence="9">Cytoplasm</location>
    </subcellularLocation>
    <subcellularLocation>
        <location evidence="9">Nucleus</location>
    </subcellularLocation>
</comment>